<feature type="domain" description="UDP-N-acetylglucosamine 2-epimerase" evidence="2">
    <location>
        <begin position="23"/>
        <end position="355"/>
    </location>
</feature>
<sequence length="364" mass="40759">MKIMTVLGTRPEIIRLSLVIPKLDQHADSHILVHSGQNYDRSLSDVFFEQMGIRHPDVHIQLPTHSLGGQIGAMFTEIEQVITKEKPDRMLVLGDTNSALTAFIGERMGVPVYHMEAGNRCYDTRVPEEINRRAIDAISSINMPYTPGSRENLIREGMSPQRVWMTGNPIYEVIQHYAEPIGQSAILDQLGLEADGYILVTAHRAENVDNERRLRDIVQGLHLVAEGERMPVVCSIHPRTKERLNRLGITPPSPLIRFMPPFGFFDFVKLQRHAACVITDSGTVQEESCLLGIPAVTIRQSTERPETLLCGSNLLSGLEPERIASSVRLMMHNRHAWPQPEGYLDPHVSTKVVNLVLGGQSYVS</sequence>
<gene>
    <name evidence="3" type="primary">wecB</name>
    <name evidence="3" type="ORF">L0M14_12305</name>
</gene>
<evidence type="ECO:0000259" key="2">
    <source>
        <dbReference type="Pfam" id="PF02350"/>
    </source>
</evidence>
<reference evidence="3 4" key="1">
    <citation type="journal article" date="2024" name="Int. J. Syst. Evol. Microbiol.">
        <title>Paenibacillus hexagrammi sp. nov., a novel bacterium isolated from the gut content of Hexagrammos agrammus.</title>
        <authorList>
            <person name="Jung H.K."/>
            <person name="Kim D.G."/>
            <person name="Zin H."/>
            <person name="Park J."/>
            <person name="Jung H."/>
            <person name="Kim Y.O."/>
            <person name="Kong H.J."/>
            <person name="Kim J.W."/>
            <person name="Kim Y.S."/>
        </authorList>
    </citation>
    <scope>NUCLEOTIDE SEQUENCE [LARGE SCALE GENOMIC DNA]</scope>
    <source>
        <strain evidence="3 4">YPD9-1</strain>
    </source>
</reference>
<evidence type="ECO:0000256" key="1">
    <source>
        <dbReference type="RuleBase" id="RU003513"/>
    </source>
</evidence>
<comment type="similarity">
    <text evidence="1">Belongs to the UDP-N-acetylglucosamine 2-epimerase family.</text>
</comment>
<dbReference type="EMBL" id="CP090978">
    <property type="protein sequence ID" value="UJF35791.1"/>
    <property type="molecule type" value="Genomic_DNA"/>
</dbReference>
<keyword evidence="4" id="KW-1185">Reference proteome</keyword>
<dbReference type="PANTHER" id="PTHR43174:SF1">
    <property type="entry name" value="UDP-N-ACETYLGLUCOSAMINE 2-EPIMERASE"/>
    <property type="match status" value="1"/>
</dbReference>
<proteinExistence type="inferred from homology"/>
<dbReference type="InterPro" id="IPR029767">
    <property type="entry name" value="WecB-like"/>
</dbReference>
<dbReference type="CDD" id="cd03786">
    <property type="entry name" value="GTB_UDP-GlcNAc_2-Epimerase"/>
    <property type="match status" value="1"/>
</dbReference>
<dbReference type="Proteomes" id="UP001649230">
    <property type="component" value="Chromosome"/>
</dbReference>
<dbReference type="Gene3D" id="3.40.50.2000">
    <property type="entry name" value="Glycogen Phosphorylase B"/>
    <property type="match status" value="2"/>
</dbReference>
<dbReference type="RefSeq" id="WP_235122348.1">
    <property type="nucleotide sequence ID" value="NZ_CP090978.1"/>
</dbReference>
<evidence type="ECO:0000313" key="4">
    <source>
        <dbReference type="Proteomes" id="UP001649230"/>
    </source>
</evidence>
<dbReference type="InterPro" id="IPR003331">
    <property type="entry name" value="UDP_GlcNAc_Epimerase_2_dom"/>
</dbReference>
<accession>A0ABY3SS05</accession>
<dbReference type="PANTHER" id="PTHR43174">
    <property type="entry name" value="UDP-N-ACETYLGLUCOSAMINE 2-EPIMERASE"/>
    <property type="match status" value="1"/>
</dbReference>
<keyword evidence="1 3" id="KW-0413">Isomerase</keyword>
<dbReference type="GO" id="GO:0008761">
    <property type="term" value="F:UDP-N-acetylglucosamine 2-epimerase activity"/>
    <property type="evidence" value="ECO:0007669"/>
    <property type="project" value="UniProtKB-EC"/>
</dbReference>
<protein>
    <submittedName>
        <fullName evidence="3">UDP-N-acetylglucosamine 2-epimerase (Non-hydrolyzing)</fullName>
        <ecNumber evidence="3">5.1.3.14</ecNumber>
    </submittedName>
</protein>
<organism evidence="3 4">
    <name type="scientific">Paenibacillus hexagrammi</name>
    <dbReference type="NCBI Taxonomy" id="2908839"/>
    <lineage>
        <taxon>Bacteria</taxon>
        <taxon>Bacillati</taxon>
        <taxon>Bacillota</taxon>
        <taxon>Bacilli</taxon>
        <taxon>Bacillales</taxon>
        <taxon>Paenibacillaceae</taxon>
        <taxon>Paenibacillus</taxon>
    </lineage>
</organism>
<evidence type="ECO:0000313" key="3">
    <source>
        <dbReference type="EMBL" id="UJF35791.1"/>
    </source>
</evidence>
<dbReference type="Pfam" id="PF02350">
    <property type="entry name" value="Epimerase_2"/>
    <property type="match status" value="1"/>
</dbReference>
<dbReference type="NCBIfam" id="TIGR00236">
    <property type="entry name" value="wecB"/>
    <property type="match status" value="1"/>
</dbReference>
<dbReference type="SUPFAM" id="SSF53756">
    <property type="entry name" value="UDP-Glycosyltransferase/glycogen phosphorylase"/>
    <property type="match status" value="1"/>
</dbReference>
<name>A0ABY3SS05_9BACL</name>
<dbReference type="EC" id="5.1.3.14" evidence="3"/>